<dbReference type="EMBL" id="VSWD01000014">
    <property type="protein sequence ID" value="KAK3083020.1"/>
    <property type="molecule type" value="Genomic_DNA"/>
</dbReference>
<evidence type="ECO:0000256" key="3">
    <source>
        <dbReference type="PROSITE-ProRule" id="PRU00023"/>
    </source>
</evidence>
<feature type="repeat" description="ANK" evidence="3">
    <location>
        <begin position="31"/>
        <end position="63"/>
    </location>
</feature>
<dbReference type="AlphaFoldDB" id="A0AA88XL16"/>
<gene>
    <name evidence="4" type="ORF">FSP39_011809</name>
</gene>
<evidence type="ECO:0000313" key="4">
    <source>
        <dbReference type="EMBL" id="KAK3083020.1"/>
    </source>
</evidence>
<feature type="repeat" description="ANK" evidence="3">
    <location>
        <begin position="64"/>
        <end position="96"/>
    </location>
</feature>
<evidence type="ECO:0000256" key="1">
    <source>
        <dbReference type="ARBA" id="ARBA00022737"/>
    </source>
</evidence>
<evidence type="ECO:0000313" key="5">
    <source>
        <dbReference type="Proteomes" id="UP001186944"/>
    </source>
</evidence>
<name>A0AA88XL16_PINIB</name>
<reference evidence="4" key="1">
    <citation type="submission" date="2019-08" db="EMBL/GenBank/DDBJ databases">
        <title>The improved chromosome-level genome for the pearl oyster Pinctada fucata martensii using PacBio sequencing and Hi-C.</title>
        <authorList>
            <person name="Zheng Z."/>
        </authorList>
    </citation>
    <scope>NUCLEOTIDE SEQUENCE</scope>
    <source>
        <strain evidence="4">ZZ-2019</strain>
        <tissue evidence="4">Adductor muscle</tissue>
    </source>
</reference>
<dbReference type="InterPro" id="IPR036770">
    <property type="entry name" value="Ankyrin_rpt-contain_sf"/>
</dbReference>
<dbReference type="Pfam" id="PF12796">
    <property type="entry name" value="Ank_2"/>
    <property type="match status" value="1"/>
</dbReference>
<sequence>MLHLAIENGDYDMVEFLLQDERCDVDIVNEIGQSPLVTAVIMADLEMVKLLVKAGADLDLQDISGKTALLHALGDCNVDIAEYLINHGCDVNLVDSLGQSALYSVINALDFKCIKIVKKLLKAGYTLEKDKVWMEEEGLDVQMTHSTNIITKIFRKIAGKLHKLKVHQITAATLNSPQQTGMFPMQQRILKIYG</sequence>
<dbReference type="Gene3D" id="1.25.40.20">
    <property type="entry name" value="Ankyrin repeat-containing domain"/>
    <property type="match status" value="1"/>
</dbReference>
<dbReference type="PANTHER" id="PTHR24198:SF165">
    <property type="entry name" value="ANKYRIN REPEAT-CONTAINING PROTEIN-RELATED"/>
    <property type="match status" value="1"/>
</dbReference>
<evidence type="ECO:0000256" key="2">
    <source>
        <dbReference type="ARBA" id="ARBA00023043"/>
    </source>
</evidence>
<dbReference type="SUPFAM" id="SSF48403">
    <property type="entry name" value="Ankyrin repeat"/>
    <property type="match status" value="1"/>
</dbReference>
<keyword evidence="2 3" id="KW-0040">ANK repeat</keyword>
<comment type="caution">
    <text evidence="4">The sequence shown here is derived from an EMBL/GenBank/DDBJ whole genome shotgun (WGS) entry which is preliminary data.</text>
</comment>
<dbReference type="SMART" id="SM00248">
    <property type="entry name" value="ANK"/>
    <property type="match status" value="4"/>
</dbReference>
<dbReference type="PROSITE" id="PS50088">
    <property type="entry name" value="ANK_REPEAT"/>
    <property type="match status" value="2"/>
</dbReference>
<dbReference type="PROSITE" id="PS50297">
    <property type="entry name" value="ANK_REP_REGION"/>
    <property type="match status" value="2"/>
</dbReference>
<keyword evidence="1" id="KW-0677">Repeat</keyword>
<dbReference type="InterPro" id="IPR002110">
    <property type="entry name" value="Ankyrin_rpt"/>
</dbReference>
<keyword evidence="5" id="KW-1185">Reference proteome</keyword>
<accession>A0AA88XL16</accession>
<organism evidence="4 5">
    <name type="scientific">Pinctada imbricata</name>
    <name type="common">Atlantic pearl-oyster</name>
    <name type="synonym">Pinctada martensii</name>
    <dbReference type="NCBI Taxonomy" id="66713"/>
    <lineage>
        <taxon>Eukaryota</taxon>
        <taxon>Metazoa</taxon>
        <taxon>Spiralia</taxon>
        <taxon>Lophotrochozoa</taxon>
        <taxon>Mollusca</taxon>
        <taxon>Bivalvia</taxon>
        <taxon>Autobranchia</taxon>
        <taxon>Pteriomorphia</taxon>
        <taxon>Pterioida</taxon>
        <taxon>Pterioidea</taxon>
        <taxon>Pteriidae</taxon>
        <taxon>Pinctada</taxon>
    </lineage>
</organism>
<protein>
    <submittedName>
        <fullName evidence="4">Uncharacterized protein</fullName>
    </submittedName>
</protein>
<dbReference type="Proteomes" id="UP001186944">
    <property type="component" value="Unassembled WGS sequence"/>
</dbReference>
<dbReference type="PANTHER" id="PTHR24198">
    <property type="entry name" value="ANKYRIN REPEAT AND PROTEIN KINASE DOMAIN-CONTAINING PROTEIN"/>
    <property type="match status" value="1"/>
</dbReference>
<proteinExistence type="predicted"/>